<comment type="caution">
    <text evidence="2">The sequence shown here is derived from an EMBL/GenBank/DDBJ whole genome shotgun (WGS) entry which is preliminary data.</text>
</comment>
<sequence>MPAPSGRCWQDAAGNFHGLKRGRSSPASVAKYKKNEEPAASDLSCRTTSQPQGPLRRSPRNLNNNPTVRSSMEVNQSSSCAAKRKADDVVTTQGSQSTANSKPVKGKKVVSMT</sequence>
<dbReference type="AlphaFoldDB" id="A0A1R3I7J3"/>
<evidence type="ECO:0000256" key="1">
    <source>
        <dbReference type="SAM" id="MobiDB-lite"/>
    </source>
</evidence>
<evidence type="ECO:0000313" key="3">
    <source>
        <dbReference type="Proteomes" id="UP000187203"/>
    </source>
</evidence>
<feature type="region of interest" description="Disordered" evidence="1">
    <location>
        <begin position="1"/>
        <end position="113"/>
    </location>
</feature>
<proteinExistence type="predicted"/>
<feature type="compositionally biased region" description="Low complexity" evidence="1">
    <location>
        <begin position="54"/>
        <end position="66"/>
    </location>
</feature>
<organism evidence="2 3">
    <name type="scientific">Corchorus olitorius</name>
    <dbReference type="NCBI Taxonomy" id="93759"/>
    <lineage>
        <taxon>Eukaryota</taxon>
        <taxon>Viridiplantae</taxon>
        <taxon>Streptophyta</taxon>
        <taxon>Embryophyta</taxon>
        <taxon>Tracheophyta</taxon>
        <taxon>Spermatophyta</taxon>
        <taxon>Magnoliopsida</taxon>
        <taxon>eudicotyledons</taxon>
        <taxon>Gunneridae</taxon>
        <taxon>Pentapetalae</taxon>
        <taxon>rosids</taxon>
        <taxon>malvids</taxon>
        <taxon>Malvales</taxon>
        <taxon>Malvaceae</taxon>
        <taxon>Grewioideae</taxon>
        <taxon>Apeibeae</taxon>
        <taxon>Corchorus</taxon>
    </lineage>
</organism>
<feature type="compositionally biased region" description="Polar residues" evidence="1">
    <location>
        <begin position="67"/>
        <end position="80"/>
    </location>
</feature>
<gene>
    <name evidence="2" type="ORF">COLO4_24718</name>
</gene>
<evidence type="ECO:0000313" key="2">
    <source>
        <dbReference type="EMBL" id="OMO78540.1"/>
    </source>
</evidence>
<accession>A0A1R3I7J3</accession>
<dbReference type="Proteomes" id="UP000187203">
    <property type="component" value="Unassembled WGS sequence"/>
</dbReference>
<reference evidence="3" key="1">
    <citation type="submission" date="2013-09" db="EMBL/GenBank/DDBJ databases">
        <title>Corchorus olitorius genome sequencing.</title>
        <authorList>
            <person name="Alam M."/>
            <person name="Haque M.S."/>
            <person name="Islam M.S."/>
            <person name="Emdad E.M."/>
            <person name="Islam M.M."/>
            <person name="Ahmed B."/>
            <person name="Halim A."/>
            <person name="Hossen Q.M.M."/>
            <person name="Hossain M.Z."/>
            <person name="Ahmed R."/>
            <person name="Khan M.M."/>
            <person name="Islam R."/>
            <person name="Rashid M.M."/>
            <person name="Khan S.A."/>
            <person name="Rahman M.S."/>
            <person name="Alam M."/>
            <person name="Yahiya A.S."/>
            <person name="Khan M.S."/>
            <person name="Azam M.S."/>
            <person name="Haque T."/>
            <person name="Lashkar M.Z.H."/>
            <person name="Akhand A.I."/>
            <person name="Morshed G."/>
            <person name="Roy S."/>
            <person name="Uddin K.S."/>
            <person name="Rabeya T."/>
            <person name="Hossain A.S."/>
            <person name="Chowdhury A."/>
            <person name="Snigdha A.R."/>
            <person name="Mortoza M.S."/>
            <person name="Matin S.A."/>
            <person name="Hoque S.M.E."/>
            <person name="Islam M.K."/>
            <person name="Roy D.K."/>
            <person name="Haider R."/>
            <person name="Moosa M.M."/>
            <person name="Elias S.M."/>
            <person name="Hasan A.M."/>
            <person name="Jahan S."/>
            <person name="Shafiuddin M."/>
            <person name="Mahmood N."/>
            <person name="Shommy N.S."/>
        </authorList>
    </citation>
    <scope>NUCLEOTIDE SEQUENCE [LARGE SCALE GENOMIC DNA]</scope>
    <source>
        <strain evidence="3">cv. O-4</strain>
    </source>
</reference>
<feature type="compositionally biased region" description="Basic residues" evidence="1">
    <location>
        <begin position="104"/>
        <end position="113"/>
    </location>
</feature>
<dbReference type="EMBL" id="AWUE01018737">
    <property type="protein sequence ID" value="OMO78540.1"/>
    <property type="molecule type" value="Genomic_DNA"/>
</dbReference>
<name>A0A1R3I7J3_9ROSI</name>
<feature type="compositionally biased region" description="Polar residues" evidence="1">
    <location>
        <begin position="90"/>
        <end position="101"/>
    </location>
</feature>
<protein>
    <submittedName>
        <fullName evidence="2">Uncharacterized protein</fullName>
    </submittedName>
</protein>
<keyword evidence="3" id="KW-1185">Reference proteome</keyword>